<evidence type="ECO:0000256" key="1">
    <source>
        <dbReference type="SAM" id="MobiDB-lite"/>
    </source>
</evidence>
<organism evidence="2">
    <name type="scientific">Brachypodium distachyon</name>
    <name type="common">Purple false brome</name>
    <name type="synonym">Trachynia distachya</name>
    <dbReference type="NCBI Taxonomy" id="15368"/>
    <lineage>
        <taxon>Eukaryota</taxon>
        <taxon>Viridiplantae</taxon>
        <taxon>Streptophyta</taxon>
        <taxon>Embryophyta</taxon>
        <taxon>Tracheophyta</taxon>
        <taxon>Spermatophyta</taxon>
        <taxon>Magnoliopsida</taxon>
        <taxon>Liliopsida</taxon>
        <taxon>Poales</taxon>
        <taxon>Poaceae</taxon>
        <taxon>BOP clade</taxon>
        <taxon>Pooideae</taxon>
        <taxon>Stipodae</taxon>
        <taxon>Brachypodieae</taxon>
        <taxon>Brachypodium</taxon>
    </lineage>
</organism>
<dbReference type="EMBL" id="CM000880">
    <property type="protein sequence ID" value="PNT75994.1"/>
    <property type="molecule type" value="Genomic_DNA"/>
</dbReference>
<evidence type="ECO:0000313" key="2">
    <source>
        <dbReference type="EMBL" id="PNT75994.1"/>
    </source>
</evidence>
<reference evidence="3" key="3">
    <citation type="submission" date="2018-08" db="UniProtKB">
        <authorList>
            <consortium name="EnsemblPlants"/>
        </authorList>
    </citation>
    <scope>IDENTIFICATION</scope>
    <source>
        <strain evidence="3">cv. Bd21</strain>
    </source>
</reference>
<protein>
    <submittedName>
        <fullName evidence="2 3">Uncharacterized protein</fullName>
    </submittedName>
</protein>
<dbReference type="InParanoid" id="A0A2K2DNY6"/>
<proteinExistence type="predicted"/>
<dbReference type="Proteomes" id="UP000008810">
    <property type="component" value="Chromosome 1"/>
</dbReference>
<dbReference type="AlphaFoldDB" id="A0A2K2DNY6"/>
<keyword evidence="4" id="KW-1185">Reference proteome</keyword>
<name>A0A2K2DNY6_BRADI</name>
<dbReference type="Gramene" id="PNT75994">
    <property type="protein sequence ID" value="PNT75994"/>
    <property type="gene ID" value="BRADI_1g42645v3"/>
</dbReference>
<evidence type="ECO:0000313" key="3">
    <source>
        <dbReference type="EnsemblPlants" id="PNT75994"/>
    </source>
</evidence>
<dbReference type="EnsemblPlants" id="PNT75994">
    <property type="protein sequence ID" value="PNT75994"/>
    <property type="gene ID" value="BRADI_1g42645v3"/>
</dbReference>
<sequence length="151" mass="17004">MKEEVPGLRRFLAGRRGEGNASGTQARVPAASSRKRDESAGATNPGSGIACSITFRHVTSFLGTEQRRKELSLKNLAARKARRLARAHWAANEKEKPTIDLPTSLKEHRHCMTAGRHEIGDSFIMYSLRPILSDFLLHVSRRILIYRYIHI</sequence>
<evidence type="ECO:0000313" key="4">
    <source>
        <dbReference type="Proteomes" id="UP000008810"/>
    </source>
</evidence>
<reference evidence="2" key="2">
    <citation type="submission" date="2017-06" db="EMBL/GenBank/DDBJ databases">
        <title>WGS assembly of Brachypodium distachyon.</title>
        <authorList>
            <consortium name="The International Brachypodium Initiative"/>
            <person name="Lucas S."/>
            <person name="Harmon-Smith M."/>
            <person name="Lail K."/>
            <person name="Tice H."/>
            <person name="Grimwood J."/>
            <person name="Bruce D."/>
            <person name="Barry K."/>
            <person name="Shu S."/>
            <person name="Lindquist E."/>
            <person name="Wang M."/>
            <person name="Pitluck S."/>
            <person name="Vogel J.P."/>
            <person name="Garvin D.F."/>
            <person name="Mockler T.C."/>
            <person name="Schmutz J."/>
            <person name="Rokhsar D."/>
            <person name="Bevan M.W."/>
        </authorList>
    </citation>
    <scope>NUCLEOTIDE SEQUENCE</scope>
    <source>
        <strain evidence="2">Bd21</strain>
    </source>
</reference>
<accession>A0A2K2DNY6</accession>
<feature type="region of interest" description="Disordered" evidence="1">
    <location>
        <begin position="1"/>
        <end position="48"/>
    </location>
</feature>
<reference evidence="2 3" key="1">
    <citation type="journal article" date="2010" name="Nature">
        <title>Genome sequencing and analysis of the model grass Brachypodium distachyon.</title>
        <authorList>
            <consortium name="International Brachypodium Initiative"/>
        </authorList>
    </citation>
    <scope>NUCLEOTIDE SEQUENCE [LARGE SCALE GENOMIC DNA]</scope>
    <source>
        <strain evidence="2 3">Bd21</strain>
    </source>
</reference>
<gene>
    <name evidence="2" type="ORF">BRADI_1g42645v3</name>
</gene>